<comment type="caution">
    <text evidence="5">The sequence shown here is derived from an EMBL/GenBank/DDBJ whole genome shotgun (WGS) entry which is preliminary data.</text>
</comment>
<dbReference type="InterPro" id="IPR000835">
    <property type="entry name" value="HTH_MarR-typ"/>
</dbReference>
<dbReference type="Proteomes" id="UP000051236">
    <property type="component" value="Unassembled WGS sequence"/>
</dbReference>
<dbReference type="eggNOG" id="COG1846">
    <property type="taxonomic scope" value="Bacteria"/>
</dbReference>
<dbReference type="PANTHER" id="PTHR42756:SF1">
    <property type="entry name" value="TRANSCRIPTIONAL REPRESSOR OF EMRAB OPERON"/>
    <property type="match status" value="1"/>
</dbReference>
<dbReference type="AlphaFoldDB" id="X0PNM8"/>
<reference evidence="5 6" key="1">
    <citation type="journal article" date="2015" name="Genome Announc.">
        <title>Expanding the biotechnology potential of lactobacilli through comparative genomics of 213 strains and associated genera.</title>
        <authorList>
            <person name="Sun Z."/>
            <person name="Harris H.M."/>
            <person name="McCann A."/>
            <person name="Guo C."/>
            <person name="Argimon S."/>
            <person name="Zhang W."/>
            <person name="Yang X."/>
            <person name="Jeffery I.B."/>
            <person name="Cooney J.C."/>
            <person name="Kagawa T.F."/>
            <person name="Liu W."/>
            <person name="Song Y."/>
            <person name="Salvetti E."/>
            <person name="Wrobel A."/>
            <person name="Rasinkangas P."/>
            <person name="Parkhill J."/>
            <person name="Rea M.C."/>
            <person name="O'Sullivan O."/>
            <person name="Ritari J."/>
            <person name="Douillard F.P."/>
            <person name="Paul Ross R."/>
            <person name="Yang R."/>
            <person name="Briner A.E."/>
            <person name="Felis G.E."/>
            <person name="de Vos W.M."/>
            <person name="Barrangou R."/>
            <person name="Klaenhammer T.R."/>
            <person name="Caufield P.W."/>
            <person name="Cui Y."/>
            <person name="Zhang H."/>
            <person name="O'Toole P.W."/>
        </authorList>
    </citation>
    <scope>NUCLEOTIDE SEQUENCE [LARGE SCALE GENOMIC DNA]</scope>
    <source>
        <strain evidence="5 6">DSM 18527</strain>
    </source>
</reference>
<keyword evidence="6" id="KW-1185">Reference proteome</keyword>
<sequence>MTGDVKQRINTKLVQAYRDITNIEEKELKKGPFSDLSIKEIHAINAISMYEHKTSSQVSKELSINPGTLTATVNNLARKGYVLRLRGEHDRRVIRLGLTRKGRSVYRLHASFHRKMVDTFLQGFSDHEISLIEKAIDHLLNFLEGRPNTVSTRI</sequence>
<evidence type="ECO:0000313" key="5">
    <source>
        <dbReference type="EMBL" id="KRM33126.1"/>
    </source>
</evidence>
<dbReference type="OrthoDB" id="5461037at2"/>
<organism evidence="5 6">
    <name type="scientific">Agrilactobacillus composti DSM 18527 = JCM 14202</name>
    <dbReference type="NCBI Taxonomy" id="1423734"/>
    <lineage>
        <taxon>Bacteria</taxon>
        <taxon>Bacillati</taxon>
        <taxon>Bacillota</taxon>
        <taxon>Bacilli</taxon>
        <taxon>Lactobacillales</taxon>
        <taxon>Lactobacillaceae</taxon>
        <taxon>Agrilactobacillus</taxon>
    </lineage>
</organism>
<dbReference type="PRINTS" id="PR00598">
    <property type="entry name" value="HTHMARR"/>
</dbReference>
<dbReference type="SUPFAM" id="SSF46785">
    <property type="entry name" value="Winged helix' DNA-binding domain"/>
    <property type="match status" value="1"/>
</dbReference>
<accession>X0PNM8</accession>
<evidence type="ECO:0000256" key="3">
    <source>
        <dbReference type="ARBA" id="ARBA00023163"/>
    </source>
</evidence>
<feature type="domain" description="HTH marR-type" evidence="4">
    <location>
        <begin position="6"/>
        <end position="141"/>
    </location>
</feature>
<dbReference type="PATRIC" id="fig|1423734.3.peg.3256"/>
<name>X0PNM8_9LACO</name>
<dbReference type="SMART" id="SM00347">
    <property type="entry name" value="HTH_MARR"/>
    <property type="match status" value="1"/>
</dbReference>
<dbReference type="InterPro" id="IPR036390">
    <property type="entry name" value="WH_DNA-bd_sf"/>
</dbReference>
<evidence type="ECO:0000256" key="1">
    <source>
        <dbReference type="ARBA" id="ARBA00023015"/>
    </source>
</evidence>
<gene>
    <name evidence="5" type="ORF">FC83_GL003207</name>
</gene>
<dbReference type="GO" id="GO:0003700">
    <property type="term" value="F:DNA-binding transcription factor activity"/>
    <property type="evidence" value="ECO:0007669"/>
    <property type="project" value="InterPro"/>
</dbReference>
<keyword evidence="3" id="KW-0804">Transcription</keyword>
<dbReference type="InterPro" id="IPR036388">
    <property type="entry name" value="WH-like_DNA-bd_sf"/>
</dbReference>
<dbReference type="EMBL" id="AZGA01000057">
    <property type="protein sequence ID" value="KRM33126.1"/>
    <property type="molecule type" value="Genomic_DNA"/>
</dbReference>
<dbReference type="STRING" id="1423734.FC83_GL003207"/>
<dbReference type="RefSeq" id="WP_035450877.1">
    <property type="nucleotide sequence ID" value="NZ_AZGA01000057.1"/>
</dbReference>
<keyword evidence="2" id="KW-0238">DNA-binding</keyword>
<dbReference type="Gene3D" id="1.10.10.10">
    <property type="entry name" value="Winged helix-like DNA-binding domain superfamily/Winged helix DNA-binding domain"/>
    <property type="match status" value="1"/>
</dbReference>
<dbReference type="Pfam" id="PF12802">
    <property type="entry name" value="MarR_2"/>
    <property type="match status" value="1"/>
</dbReference>
<keyword evidence="1" id="KW-0805">Transcription regulation</keyword>
<dbReference type="PANTHER" id="PTHR42756">
    <property type="entry name" value="TRANSCRIPTIONAL REGULATOR, MARR"/>
    <property type="match status" value="1"/>
</dbReference>
<evidence type="ECO:0000313" key="6">
    <source>
        <dbReference type="Proteomes" id="UP000051236"/>
    </source>
</evidence>
<proteinExistence type="predicted"/>
<dbReference type="PROSITE" id="PS50995">
    <property type="entry name" value="HTH_MARR_2"/>
    <property type="match status" value="1"/>
</dbReference>
<protein>
    <submittedName>
        <fullName evidence="5">MarR family transcriptional regulator</fullName>
    </submittedName>
</protein>
<evidence type="ECO:0000256" key="2">
    <source>
        <dbReference type="ARBA" id="ARBA00023125"/>
    </source>
</evidence>
<evidence type="ECO:0000259" key="4">
    <source>
        <dbReference type="PROSITE" id="PS50995"/>
    </source>
</evidence>
<dbReference type="GO" id="GO:0003677">
    <property type="term" value="F:DNA binding"/>
    <property type="evidence" value="ECO:0007669"/>
    <property type="project" value="UniProtKB-KW"/>
</dbReference>